<dbReference type="InterPro" id="IPR013783">
    <property type="entry name" value="Ig-like_fold"/>
</dbReference>
<dbReference type="PANTHER" id="PTHR35038">
    <property type="entry name" value="DISSIMILATORY SULFITE REDUCTASE SIRA"/>
    <property type="match status" value="1"/>
</dbReference>
<dbReference type="InterPro" id="IPR010177">
    <property type="entry name" value="Paired_CXXCH_1"/>
</dbReference>
<sequence length="1732" mass="181089">MQRLFLHVLVTMLFVLMVGAPTAHAEDMPHQPSLMCTSCHLDVMNNAAAGTIGVNNLCLTCHNPAKMSSAFNIKDMANPFGSTDLGAYTTEPIQSSHNWAAPVNVPGAGAQIALDPAIRDTKATFAGVISCASCHDPHAWSGKAGISSKLLRLPLEGDKLCFDCHRSRNTRSHLTGTHPVNFNYTSATSKVRTKPGDYYALPLSSNPSNTTAAMKLSSGRLNCSTCHGVHFTDSNSNTFDNHSSSALGKLTPSQGYLLRTDMRGASATSINICTNCHANKVAHNYKGQNIQCADCHAGHVDAGDGTAPNVWLVRRYMNYSGGVQLDSYRRKAFYQYTGSKRNFAGPFGVCQACHTVPTGDAYPPEHTSTDPAVCASCHSHNSTSGSFSGGCTTCHGFPPVLNVPGGPNGYAKTGTYDYVASGVFKDETKTAHDVHAGKNPYGFKCAECHAGNRHASGNFQQVFIAKTGILAATGGMVPQYNTSTSNCSSVYCHSNGDGGTPNNTTFTWTSPAGSLGCTGCHGSTSTSANPITTGKHGAHVDELACTECHAKTISTSTSFSNRSNHVNGMKDYSGSRAGSYNSATKQCSNVYCHSNGNPNALAYTNPAAWNSSTTYGCNGCHGTGNALGAPDYTNGGTGTALANSHNAHTSGYADTSVCSNCHFATASTTGGKLVTNSAHLNKVVNVNFDPAVAGPSASYDPVTGTCSNIACHGNSSAQWGGKGGCLGCHANSINKRAAITSQFGANSHHIQDVTVSGEHCYQCHWEANSDGSINRNYHHSSTPGGPVELVIYGAGARPTTYTVGTTAIQYLANGSRTEMAKLNSVCIGCHSEQNKTIQPFGDGKTPAIYAWDGSSAGAKYADTATTNWGKYTGTKITPKAGVVKAFSAHGNAAANKGGWNTAETWADRGATANVLCFDCHNSHGSNISGTTTSYASATINGGILKETEANKGGYAVSYKPVAGGSVAEKNAYAPGAGICFDCHMKDSATSTPWGYQTTYGSTQQIMSYWDSAYFGNNTFGNQLRYSYKGITGHKGGHFGASASLTSPALNGISGLCTPCHDPHGVSPVLGTNKQYGVPLLKGTWLTSPYKEDVATADNTAYQGMDNTSGEEGPRASSATTTAFQNAINSYHIDQNTFSTTTNYNAAVTGIVETDVQFGGLCLRCHTKANLTNGTTNTWKDKNRIHQAVKGWKTANTTKQHNYSCSKCHTVHNSDLPKLMVTNCLDATHRGRVGYNSNPVTSSSYRGDEGNGGGQMPGIFGGGEGGRSGRGSWGGGSWSSTGSTTASSICHDNYDPKQLWNNVTPWSSTAAPPSTGPTMPTLIAEPNTTCSSACAVTLQWNASTNTGGAGVQYQVQVSSSNTFATIAASSGWISGTSYAPTLANGTWYWRVQARDSVATTKVSTWSTVGSFTISATALSTTPTVPALIAEEDGTCAATSCGFTLSWNPSAISSGAIQYSVQVSASSSFSTIKASSGWISTTSYTPSLGTGTWYWRVQARSASTTTRVSAYSAVDSFVVSVPAPTPTAPSTPSLIAETDSTCSTASCGIALAWNASSVTGGTAQYSVEVSNSSTFGTIAAASGWISGTTYTPSLAAGTWYWRVQARNASSTALISAWSTVDTFVISVPAPVTTPPSKPVLTAEPDGTCRTYSGCSIGLAWSTSTNPSGGTVEYLIQVSNSSTFTSIKTQSAWQTGRTWNAILPSGTWYWRVQARDAANALTSAWSNVDSFRLSN</sequence>
<dbReference type="RefSeq" id="WP_214300687.1">
    <property type="nucleotide sequence ID" value="NZ_JAHDYS010000016.1"/>
</dbReference>
<dbReference type="Pfam" id="PF09699">
    <property type="entry name" value="Paired_CXXCH_1"/>
    <property type="match status" value="1"/>
</dbReference>
<dbReference type="InterPro" id="IPR036280">
    <property type="entry name" value="Multihaem_cyt_sf"/>
</dbReference>
<feature type="chain" id="PRO_5045678555" evidence="3">
    <location>
        <begin position="26"/>
        <end position="1732"/>
    </location>
</feature>
<feature type="domain" description="Doubled CXXCH motif" evidence="4">
    <location>
        <begin position="130"/>
        <end position="167"/>
    </location>
</feature>
<keyword evidence="1 3" id="KW-0732">Signal</keyword>
<accession>A0ABS5UBH7</accession>
<dbReference type="EMBL" id="JAHDYS010000016">
    <property type="protein sequence ID" value="MBT1073047.1"/>
    <property type="molecule type" value="Genomic_DNA"/>
</dbReference>
<reference evidence="5 6" key="1">
    <citation type="submission" date="2021-05" db="EMBL/GenBank/DDBJ databases">
        <title>The draft genome of Geobacter chapellei DSM 13688.</title>
        <authorList>
            <person name="Xu Z."/>
            <person name="Masuda Y."/>
            <person name="Itoh H."/>
            <person name="Senoo K."/>
        </authorList>
    </citation>
    <scope>NUCLEOTIDE SEQUENCE [LARGE SCALE GENOMIC DNA]</scope>
    <source>
        <strain evidence="5 6">DSM 13688</strain>
    </source>
</reference>
<name>A0ABS5UBH7_9BACT</name>
<evidence type="ECO:0000259" key="4">
    <source>
        <dbReference type="Pfam" id="PF09699"/>
    </source>
</evidence>
<evidence type="ECO:0000256" key="2">
    <source>
        <dbReference type="SAM" id="MobiDB-lite"/>
    </source>
</evidence>
<feature type="compositionally biased region" description="Gly residues" evidence="2">
    <location>
        <begin position="1249"/>
        <end position="1276"/>
    </location>
</feature>
<dbReference type="Gene3D" id="3.90.10.10">
    <property type="entry name" value="Cytochrome C3"/>
    <property type="match status" value="1"/>
</dbReference>
<evidence type="ECO:0000313" key="5">
    <source>
        <dbReference type="EMBL" id="MBT1073047.1"/>
    </source>
</evidence>
<dbReference type="Pfam" id="PF09698">
    <property type="entry name" value="GSu_C4xC__C2xCH"/>
    <property type="match status" value="2"/>
</dbReference>
<dbReference type="Proteomes" id="UP000784128">
    <property type="component" value="Unassembled WGS sequence"/>
</dbReference>
<protein>
    <submittedName>
        <fullName evidence="5">CxxxxCH/CxxCH domain-containing protein</fullName>
    </submittedName>
</protein>
<dbReference type="InterPro" id="IPR010176">
    <property type="entry name" value="C4xCH_C2xCH_motif_GEOSU"/>
</dbReference>
<dbReference type="Gene3D" id="2.60.40.10">
    <property type="entry name" value="Immunoglobulins"/>
    <property type="match status" value="4"/>
</dbReference>
<keyword evidence="6" id="KW-1185">Reference proteome</keyword>
<dbReference type="NCBIfam" id="TIGR01904">
    <property type="entry name" value="GSu_C4xC__C2xCH"/>
    <property type="match status" value="3"/>
</dbReference>
<feature type="region of interest" description="Disordered" evidence="2">
    <location>
        <begin position="1234"/>
        <end position="1279"/>
    </location>
</feature>
<gene>
    <name evidence="5" type="ORF">KJB30_14735</name>
</gene>
<evidence type="ECO:0000256" key="1">
    <source>
        <dbReference type="ARBA" id="ARBA00022729"/>
    </source>
</evidence>
<dbReference type="InterPro" id="IPR051829">
    <property type="entry name" value="Multiheme_Cytochr_ET"/>
</dbReference>
<evidence type="ECO:0000313" key="6">
    <source>
        <dbReference type="Proteomes" id="UP000784128"/>
    </source>
</evidence>
<comment type="caution">
    <text evidence="5">The sequence shown here is derived from an EMBL/GenBank/DDBJ whole genome shotgun (WGS) entry which is preliminary data.</text>
</comment>
<dbReference type="SUPFAM" id="SSF48695">
    <property type="entry name" value="Multiheme cytochromes"/>
    <property type="match status" value="5"/>
</dbReference>
<proteinExistence type="predicted"/>
<evidence type="ECO:0000256" key="3">
    <source>
        <dbReference type="SAM" id="SignalP"/>
    </source>
</evidence>
<feature type="compositionally biased region" description="Polar residues" evidence="2">
    <location>
        <begin position="1234"/>
        <end position="1244"/>
    </location>
</feature>
<dbReference type="PANTHER" id="PTHR35038:SF6">
    <property type="entry name" value="SURFACE LOCALIZED DECAHEME CYTOCHROME C LIPOPROTEIN"/>
    <property type="match status" value="1"/>
</dbReference>
<feature type="signal peptide" evidence="3">
    <location>
        <begin position="1"/>
        <end position="25"/>
    </location>
</feature>
<organism evidence="5 6">
    <name type="scientific">Pelotalea chapellei</name>
    <dbReference type="NCBI Taxonomy" id="44671"/>
    <lineage>
        <taxon>Bacteria</taxon>
        <taxon>Pseudomonadati</taxon>
        <taxon>Thermodesulfobacteriota</taxon>
        <taxon>Desulfuromonadia</taxon>
        <taxon>Geobacterales</taxon>
        <taxon>Geobacteraceae</taxon>
        <taxon>Pelotalea</taxon>
    </lineage>
</organism>